<keyword evidence="3" id="KW-1185">Reference proteome</keyword>
<dbReference type="AlphaFoldDB" id="A0AAV7TYK4"/>
<name>A0AAV7TYK4_PLEWA</name>
<dbReference type="Gene3D" id="1.20.5.340">
    <property type="match status" value="1"/>
</dbReference>
<reference evidence="2" key="1">
    <citation type="journal article" date="2022" name="bioRxiv">
        <title>Sequencing and chromosome-scale assembly of the giantPleurodeles waltlgenome.</title>
        <authorList>
            <person name="Brown T."/>
            <person name="Elewa A."/>
            <person name="Iarovenko S."/>
            <person name="Subramanian E."/>
            <person name="Araus A.J."/>
            <person name="Petzold A."/>
            <person name="Susuki M."/>
            <person name="Suzuki K.-i.T."/>
            <person name="Hayashi T."/>
            <person name="Toyoda A."/>
            <person name="Oliveira C."/>
            <person name="Osipova E."/>
            <person name="Leigh N.D."/>
            <person name="Simon A."/>
            <person name="Yun M.H."/>
        </authorList>
    </citation>
    <scope>NUCLEOTIDE SEQUENCE</scope>
    <source>
        <strain evidence="2">20211129_DDA</strain>
        <tissue evidence="2">Liver</tissue>
    </source>
</reference>
<accession>A0AAV7TYK4</accession>
<evidence type="ECO:0000313" key="3">
    <source>
        <dbReference type="Proteomes" id="UP001066276"/>
    </source>
</evidence>
<dbReference type="Proteomes" id="UP001066276">
    <property type="component" value="Chromosome 3_2"/>
</dbReference>
<gene>
    <name evidence="2" type="ORF">NDU88_007033</name>
</gene>
<organism evidence="2 3">
    <name type="scientific">Pleurodeles waltl</name>
    <name type="common">Iberian ribbed newt</name>
    <dbReference type="NCBI Taxonomy" id="8319"/>
    <lineage>
        <taxon>Eukaryota</taxon>
        <taxon>Metazoa</taxon>
        <taxon>Chordata</taxon>
        <taxon>Craniata</taxon>
        <taxon>Vertebrata</taxon>
        <taxon>Euteleostomi</taxon>
        <taxon>Amphibia</taxon>
        <taxon>Batrachia</taxon>
        <taxon>Caudata</taxon>
        <taxon>Salamandroidea</taxon>
        <taxon>Salamandridae</taxon>
        <taxon>Pleurodelinae</taxon>
        <taxon>Pleurodeles</taxon>
    </lineage>
</organism>
<evidence type="ECO:0000256" key="1">
    <source>
        <dbReference type="SAM" id="Coils"/>
    </source>
</evidence>
<proteinExistence type="predicted"/>
<sequence length="125" mass="13878">MLERSPERQEKQFCAALLEAIQCSRVALEGQIDEVSVEVSLFWADLQKVADKVTVAESNIMTLQTKLRQLKQQVAHMTKVTTTLEEEVAEEVLDAALKLEEIRLALACLPGGKSPGNDGFPAEFY</sequence>
<dbReference type="EMBL" id="JANPWB010000006">
    <property type="protein sequence ID" value="KAJ1181834.1"/>
    <property type="molecule type" value="Genomic_DNA"/>
</dbReference>
<evidence type="ECO:0000313" key="2">
    <source>
        <dbReference type="EMBL" id="KAJ1181834.1"/>
    </source>
</evidence>
<protein>
    <submittedName>
        <fullName evidence="2">Uncharacterized protein</fullName>
    </submittedName>
</protein>
<feature type="coiled-coil region" evidence="1">
    <location>
        <begin position="53"/>
        <end position="87"/>
    </location>
</feature>
<comment type="caution">
    <text evidence="2">The sequence shown here is derived from an EMBL/GenBank/DDBJ whole genome shotgun (WGS) entry which is preliminary data.</text>
</comment>
<keyword evidence="1" id="KW-0175">Coiled coil</keyword>